<dbReference type="AlphaFoldDB" id="A0A1J4TB21"/>
<sequence>MFPDVLRDSDINRTQTVNFGPNGTLWIPRNGDPERSFFVLSPPQNTGDKWSLTDKILLPPDGDDMAMIHSALWEHKTNRIFTIKSSADVNEWQSTIYSVADEKTLFYNSSDRIEPFTYGITLTNYGLLTVTNFRSTKKHGIYLYQNLAVPDVFGNGITSLSDGSVLVSVYGQACPGPFNGVPGMLLYISKKQLGE</sequence>
<reference evidence="1 2" key="1">
    <citation type="journal article" date="2016" name="Environ. Microbiol.">
        <title>Genomic resolution of a cold subsurface aquifer community provides metabolic insights for novel microbes adapted to high CO concentrations.</title>
        <authorList>
            <person name="Probst A.J."/>
            <person name="Castelle C.J."/>
            <person name="Singh A."/>
            <person name="Brown C.T."/>
            <person name="Anantharaman K."/>
            <person name="Sharon I."/>
            <person name="Hug L.A."/>
            <person name="Burstein D."/>
            <person name="Emerson J.B."/>
            <person name="Thomas B.C."/>
            <person name="Banfield J.F."/>
        </authorList>
    </citation>
    <scope>NUCLEOTIDE SEQUENCE [LARGE SCALE GENOMIC DNA]</scope>
    <source>
        <strain evidence="1">CG1_02_37_44</strain>
    </source>
</reference>
<gene>
    <name evidence="1" type="ORF">AUJ27_00310</name>
</gene>
<evidence type="ECO:0000313" key="1">
    <source>
        <dbReference type="EMBL" id="OIO08696.1"/>
    </source>
</evidence>
<comment type="caution">
    <text evidence="1">The sequence shown here is derived from an EMBL/GenBank/DDBJ whole genome shotgun (WGS) entry which is preliminary data.</text>
</comment>
<organism evidence="1 2">
    <name type="scientific">Candidatus Falkowbacteria bacterium CG1_02_37_44</name>
    <dbReference type="NCBI Taxonomy" id="1805146"/>
    <lineage>
        <taxon>Bacteria</taxon>
        <taxon>Candidatus Falkowiibacteriota</taxon>
    </lineage>
</organism>
<dbReference type="EMBL" id="MNUU01000004">
    <property type="protein sequence ID" value="OIO08696.1"/>
    <property type="molecule type" value="Genomic_DNA"/>
</dbReference>
<evidence type="ECO:0000313" key="2">
    <source>
        <dbReference type="Proteomes" id="UP000183192"/>
    </source>
</evidence>
<accession>A0A1J4TB21</accession>
<dbReference type="Proteomes" id="UP000183192">
    <property type="component" value="Unassembled WGS sequence"/>
</dbReference>
<name>A0A1J4TB21_9BACT</name>
<dbReference type="STRING" id="1805146.AUJ27_00310"/>
<protein>
    <submittedName>
        <fullName evidence="1">Uncharacterized protein</fullName>
    </submittedName>
</protein>
<proteinExistence type="predicted"/>